<feature type="transmembrane region" description="Helical" evidence="1">
    <location>
        <begin position="332"/>
        <end position="348"/>
    </location>
</feature>
<feature type="transmembrane region" description="Helical" evidence="1">
    <location>
        <begin position="487"/>
        <end position="509"/>
    </location>
</feature>
<evidence type="ECO:0008006" key="4">
    <source>
        <dbReference type="Google" id="ProtNLM"/>
    </source>
</evidence>
<protein>
    <recommendedName>
        <fullName evidence="4">Glycosyltransferase RgtA/B/C/D-like domain-containing protein</fullName>
    </recommendedName>
</protein>
<feature type="transmembrane region" description="Helical" evidence="1">
    <location>
        <begin position="45"/>
        <end position="63"/>
    </location>
</feature>
<feature type="transmembrane region" description="Helical" evidence="1">
    <location>
        <begin position="548"/>
        <end position="569"/>
    </location>
</feature>
<organism evidence="2 3">
    <name type="scientific">Nostoc punctiforme NIES-2108</name>
    <dbReference type="NCBI Taxonomy" id="1356359"/>
    <lineage>
        <taxon>Bacteria</taxon>
        <taxon>Bacillati</taxon>
        <taxon>Cyanobacteriota</taxon>
        <taxon>Cyanophyceae</taxon>
        <taxon>Nostocales</taxon>
        <taxon>Nostocaceae</taxon>
        <taxon>Nostoc</taxon>
    </lineage>
</organism>
<feature type="transmembrane region" description="Helical" evidence="1">
    <location>
        <begin position="258"/>
        <end position="276"/>
    </location>
</feature>
<feature type="transmembrane region" description="Helical" evidence="1">
    <location>
        <begin position="138"/>
        <end position="157"/>
    </location>
</feature>
<feature type="transmembrane region" description="Helical" evidence="1">
    <location>
        <begin position="450"/>
        <end position="480"/>
    </location>
</feature>
<feature type="transmembrane region" description="Helical" evidence="1">
    <location>
        <begin position="230"/>
        <end position="249"/>
    </location>
</feature>
<reference evidence="2 3" key="1">
    <citation type="submission" date="2016-04" db="EMBL/GenBank/DDBJ databases">
        <authorList>
            <person name="Evans L.H."/>
            <person name="Alamgir A."/>
            <person name="Owens N."/>
            <person name="Weber N.D."/>
            <person name="Virtaneva K."/>
            <person name="Barbian K."/>
            <person name="Babar A."/>
            <person name="Rosenke K."/>
        </authorList>
    </citation>
    <scope>NUCLEOTIDE SEQUENCE [LARGE SCALE GENOMIC DNA]</scope>
    <source>
        <strain evidence="2">NIES-2108</strain>
    </source>
</reference>
<feature type="transmembrane region" description="Helical" evidence="1">
    <location>
        <begin position="12"/>
        <end position="33"/>
    </location>
</feature>
<keyword evidence="1" id="KW-0812">Transmembrane</keyword>
<sequence length="722" mass="82622">MIETSEKIVHKKSSFITIIVATITLFSLVYSLVAMEWDLFELLRFGLGIVGLWMPLSALFYLLLRRQVDEPIVRFTFSAIASYTLTTLIYFGLAVLKLEFLFYIGQITIFIGLIIYSIRKKYWLNIQIKSFSWKLFDWVFALLIAVSLVVNIPYQIAWEYNHTTNTYTSTLYTDHYYHTGQAYELARHVPPLEQSARARTPERAYHMFPHLTTMLLSRFTGQTDMLRVHIVYHYIIIEIGMCLALYSIVKTLTRSRVAGYLATATMYITAISYPPLVKNEIGYFYFTLFPHVSSGIEPAILTSPQMYSGMLVAYGILLGVLLISIRCYKKQPVNVLLIIAAIMVVATSRFRIHVFLPILPGFVLLSAYGWKRTRQRIYLVAVGVAVTLSLLIYLEMKSPIYLSGTTSLKLGFNNLTDPKDWTNWMTSWPFSTKIYDLLSRLIHNSTVFKWVWQIVSMSAFVALNMIGIPLLIINIIYLFCKPARQEFLLFTSLIVWMVVVSTLGAICITTDYDNYSVGGQLLLPTCWYPFLLAIPGLYQVYQFVRPHLSLSISMQISTVVAFVVLSLIAQQLARPSRLMVNLLSKQVNLNTNERMAMTYIHDKMPQNSVILTNKYVDDEIFLLSGISGKAAYLEGAGNTVDQQSLRVYPSDNRRQVIKDLWTTAKSERFCRLLMATPATHLIEYSTHPLLINDPACMQPIWESSNKVIPTSSEKVTIWKINR</sequence>
<feature type="transmembrane region" description="Helical" evidence="1">
    <location>
        <begin position="354"/>
        <end position="370"/>
    </location>
</feature>
<feature type="transmembrane region" description="Helical" evidence="1">
    <location>
        <begin position="521"/>
        <end position="541"/>
    </location>
</feature>
<accession>A0A367RYV1</accession>
<name>A0A367RYV1_NOSPU</name>
<keyword evidence="1" id="KW-0472">Membrane</keyword>
<dbReference type="Proteomes" id="UP000252085">
    <property type="component" value="Unassembled WGS sequence"/>
</dbReference>
<dbReference type="AlphaFoldDB" id="A0A367RYV1"/>
<feature type="transmembrane region" description="Helical" evidence="1">
    <location>
        <begin position="100"/>
        <end position="118"/>
    </location>
</feature>
<evidence type="ECO:0000313" key="2">
    <source>
        <dbReference type="EMBL" id="RCJ41715.1"/>
    </source>
</evidence>
<feature type="transmembrane region" description="Helical" evidence="1">
    <location>
        <begin position="75"/>
        <end position="94"/>
    </location>
</feature>
<dbReference type="EMBL" id="LXQE01000029">
    <property type="protein sequence ID" value="RCJ41715.1"/>
    <property type="molecule type" value="Genomic_DNA"/>
</dbReference>
<evidence type="ECO:0000313" key="3">
    <source>
        <dbReference type="Proteomes" id="UP000252085"/>
    </source>
</evidence>
<gene>
    <name evidence="2" type="ORF">A6769_02085</name>
</gene>
<feature type="transmembrane region" description="Helical" evidence="1">
    <location>
        <begin position="377"/>
        <end position="394"/>
    </location>
</feature>
<feature type="transmembrane region" description="Helical" evidence="1">
    <location>
        <begin position="306"/>
        <end position="325"/>
    </location>
</feature>
<proteinExistence type="predicted"/>
<evidence type="ECO:0000256" key="1">
    <source>
        <dbReference type="SAM" id="Phobius"/>
    </source>
</evidence>
<keyword evidence="1" id="KW-1133">Transmembrane helix</keyword>
<comment type="caution">
    <text evidence="2">The sequence shown here is derived from an EMBL/GenBank/DDBJ whole genome shotgun (WGS) entry which is preliminary data.</text>
</comment>